<dbReference type="EMBL" id="CP154795">
    <property type="protein sequence ID" value="XAN06272.1"/>
    <property type="molecule type" value="Genomic_DNA"/>
</dbReference>
<protein>
    <submittedName>
        <fullName evidence="2">GNAT family N-acetyltransferase</fullName>
    </submittedName>
</protein>
<dbReference type="Pfam" id="PF13508">
    <property type="entry name" value="Acetyltransf_7"/>
    <property type="match status" value="1"/>
</dbReference>
<proteinExistence type="predicted"/>
<accession>A0ABZ3FN27</accession>
<evidence type="ECO:0000313" key="3">
    <source>
        <dbReference type="Proteomes" id="UP001442841"/>
    </source>
</evidence>
<evidence type="ECO:0000313" key="2">
    <source>
        <dbReference type="EMBL" id="XAN06272.1"/>
    </source>
</evidence>
<dbReference type="Gene3D" id="3.40.630.30">
    <property type="match status" value="1"/>
</dbReference>
<name>A0ABZ3FN27_9ACTN</name>
<dbReference type="Proteomes" id="UP001442841">
    <property type="component" value="Chromosome"/>
</dbReference>
<dbReference type="InterPro" id="IPR016181">
    <property type="entry name" value="Acyl_CoA_acyltransferase"/>
</dbReference>
<dbReference type="RefSeq" id="WP_425307705.1">
    <property type="nucleotide sequence ID" value="NZ_CP154795.1"/>
</dbReference>
<keyword evidence="3" id="KW-1185">Reference proteome</keyword>
<dbReference type="SUPFAM" id="SSF55729">
    <property type="entry name" value="Acyl-CoA N-acyltransferases (Nat)"/>
    <property type="match status" value="1"/>
</dbReference>
<dbReference type="InterPro" id="IPR000182">
    <property type="entry name" value="GNAT_dom"/>
</dbReference>
<evidence type="ECO:0000259" key="1">
    <source>
        <dbReference type="PROSITE" id="PS51186"/>
    </source>
</evidence>
<sequence length="182" mass="20580">MNLRVRRAVAADAEAYVATHVAAQIAAYQPLMPPEYAEDRLREQPRVTADLAAELERLAGILAAGEEPFRHHWVVELDDRIVGIACAGSGMNWWEEDFDPPPADIPWILDRLYLVPDAHGTGAGQALFDVAVGERSAYLWIIANNHRAERFYRRNGFSPDGAEGETGPIWYHRQMFRMVRRV</sequence>
<reference evidence="2 3" key="1">
    <citation type="submission" date="2024-04" db="EMBL/GenBank/DDBJ databases">
        <title>Isolation of an actinomycete strain from pig manure.</title>
        <authorList>
            <person name="Gong T."/>
            <person name="Yu Z."/>
            <person name="An M."/>
            <person name="Wei C."/>
            <person name="Yang W."/>
            <person name="Liu L."/>
        </authorList>
    </citation>
    <scope>NUCLEOTIDE SEQUENCE [LARGE SCALE GENOMIC DNA]</scope>
    <source>
        <strain evidence="2 3">ZF39</strain>
    </source>
</reference>
<dbReference type="PROSITE" id="PS51186">
    <property type="entry name" value="GNAT"/>
    <property type="match status" value="1"/>
</dbReference>
<gene>
    <name evidence="2" type="ORF">AADG42_02775</name>
</gene>
<feature type="domain" description="N-acetyltransferase" evidence="1">
    <location>
        <begin position="3"/>
        <end position="182"/>
    </location>
</feature>
<organism evidence="2 3">
    <name type="scientific">Ammonicoccus fulvus</name>
    <dbReference type="NCBI Taxonomy" id="3138240"/>
    <lineage>
        <taxon>Bacteria</taxon>
        <taxon>Bacillati</taxon>
        <taxon>Actinomycetota</taxon>
        <taxon>Actinomycetes</taxon>
        <taxon>Propionibacteriales</taxon>
        <taxon>Propionibacteriaceae</taxon>
        <taxon>Ammonicoccus</taxon>
    </lineage>
</organism>